<gene>
    <name evidence="2" type="ORF">MNBD_GAMMA24-1300</name>
</gene>
<dbReference type="SUPFAM" id="SSF49879">
    <property type="entry name" value="SMAD/FHA domain"/>
    <property type="match status" value="1"/>
</dbReference>
<dbReference type="PROSITE" id="PS50006">
    <property type="entry name" value="FHA_DOMAIN"/>
    <property type="match status" value="1"/>
</dbReference>
<evidence type="ECO:0000313" key="2">
    <source>
        <dbReference type="EMBL" id="VAX14072.1"/>
    </source>
</evidence>
<evidence type="ECO:0000259" key="1">
    <source>
        <dbReference type="PROSITE" id="PS50006"/>
    </source>
</evidence>
<name>A0A3B1BDA4_9ZZZZ</name>
<accession>A0A3B1BDA4</accession>
<dbReference type="InterPro" id="IPR008984">
    <property type="entry name" value="SMAD_FHA_dom_sf"/>
</dbReference>
<protein>
    <recommendedName>
        <fullName evidence="1">FHA domain-containing protein</fullName>
    </recommendedName>
</protein>
<reference evidence="2" key="1">
    <citation type="submission" date="2018-06" db="EMBL/GenBank/DDBJ databases">
        <authorList>
            <person name="Zhirakovskaya E."/>
        </authorList>
    </citation>
    <scope>NUCLEOTIDE SEQUENCE</scope>
</reference>
<dbReference type="InterPro" id="IPR000253">
    <property type="entry name" value="FHA_dom"/>
</dbReference>
<dbReference type="CDD" id="cd00060">
    <property type="entry name" value="FHA"/>
    <property type="match status" value="1"/>
</dbReference>
<dbReference type="Gene3D" id="2.60.200.20">
    <property type="match status" value="1"/>
</dbReference>
<organism evidence="2">
    <name type="scientific">hydrothermal vent metagenome</name>
    <dbReference type="NCBI Taxonomy" id="652676"/>
    <lineage>
        <taxon>unclassified sequences</taxon>
        <taxon>metagenomes</taxon>
        <taxon>ecological metagenomes</taxon>
    </lineage>
</organism>
<proteinExistence type="predicted"/>
<dbReference type="Pfam" id="PF00498">
    <property type="entry name" value="FHA"/>
    <property type="match status" value="1"/>
</dbReference>
<dbReference type="EMBL" id="UOFZ01000155">
    <property type="protein sequence ID" value="VAX14072.1"/>
    <property type="molecule type" value="Genomic_DNA"/>
</dbReference>
<dbReference type="AlphaFoldDB" id="A0A3B1BDA4"/>
<sequence length="351" mass="40458">MDAIEDLKKQAKSVLRDQEQATGKNQSLVTFRHSEVSNSLGKIHEYLNAFLQQLRIVNPPIKVSLEINNSGRIDGLVPGNYRLYTENTFDQLCVGFSFILQCNSQHCRLFSIKESERDKLINKVHYLGLKISDRTNEDNKISGQLSSSLVFRSNYSRRLINLTITNVLSSEPQTHEIDPDNIDKNFLDHLGNYLLYRDNNFIENISQLEKNSTRIQDYIEEQDEPEPTLTEMIESSLENNLFKNRQKLYLTYHECIKELTSRDHGISLGRSNKCDFIVESDCASRQHATLVYRRGKFIVSDHSTNGTFIKPQGNKEVYIQQEDYPLSGSGFISLGESISVDNEHLIYYSWL</sequence>
<dbReference type="SMART" id="SM00240">
    <property type="entry name" value="FHA"/>
    <property type="match status" value="1"/>
</dbReference>
<feature type="domain" description="FHA" evidence="1">
    <location>
        <begin position="266"/>
        <end position="309"/>
    </location>
</feature>